<dbReference type="Gene3D" id="3.40.50.720">
    <property type="entry name" value="NAD(P)-binding Rossmann-like Domain"/>
    <property type="match status" value="1"/>
</dbReference>
<keyword evidence="9" id="KW-0411">Iron-sulfur</keyword>
<evidence type="ECO:0000256" key="8">
    <source>
        <dbReference type="ARBA" id="ARBA00023004"/>
    </source>
</evidence>
<feature type="domain" description="FAD/NAD(P)-binding" evidence="11">
    <location>
        <begin position="399"/>
        <end position="627"/>
    </location>
</feature>
<dbReference type="PANTHER" id="PTHR42917:SF2">
    <property type="entry name" value="2,4-DIENOYL-COA REDUCTASE [(2E)-ENOYL-COA-PRODUCING]"/>
    <property type="match status" value="1"/>
</dbReference>
<dbReference type="EMBL" id="JBHUGI010000032">
    <property type="protein sequence ID" value="MFD1928791.1"/>
    <property type="molecule type" value="Genomic_DNA"/>
</dbReference>
<keyword evidence="13" id="KW-1185">Reference proteome</keyword>
<dbReference type="Pfam" id="PF00724">
    <property type="entry name" value="Oxidored_FMN"/>
    <property type="match status" value="1"/>
</dbReference>
<comment type="cofactor">
    <cofactor evidence="1">
        <name>FMN</name>
        <dbReference type="ChEBI" id="CHEBI:58210"/>
    </cofactor>
</comment>
<gene>
    <name evidence="12" type="ORF">ACFSFY_12180</name>
</gene>
<accession>A0ABW4SI76</accession>
<feature type="domain" description="NADH:flavin oxidoreductase/NADH oxidase N-terminal" evidence="10">
    <location>
        <begin position="18"/>
        <end position="350"/>
    </location>
</feature>
<keyword evidence="8" id="KW-0408">Iron</keyword>
<evidence type="ECO:0000256" key="9">
    <source>
        <dbReference type="ARBA" id="ARBA00023014"/>
    </source>
</evidence>
<dbReference type="SUPFAM" id="SSF51905">
    <property type="entry name" value="FAD/NAD(P)-binding domain"/>
    <property type="match status" value="1"/>
</dbReference>
<protein>
    <submittedName>
        <fullName evidence="12">FAD-dependent oxidoreductase</fullName>
    </submittedName>
</protein>
<dbReference type="Proteomes" id="UP001597218">
    <property type="component" value="Unassembled WGS sequence"/>
</dbReference>
<dbReference type="SUPFAM" id="SSF51971">
    <property type="entry name" value="Nucleotide-binding domain"/>
    <property type="match status" value="1"/>
</dbReference>
<comment type="cofactor">
    <cofactor evidence="2">
        <name>[4Fe-4S] cluster</name>
        <dbReference type="ChEBI" id="CHEBI:49883"/>
    </cofactor>
</comment>
<evidence type="ECO:0000256" key="6">
    <source>
        <dbReference type="ARBA" id="ARBA00022723"/>
    </source>
</evidence>
<evidence type="ECO:0000256" key="1">
    <source>
        <dbReference type="ARBA" id="ARBA00001917"/>
    </source>
</evidence>
<comment type="similarity">
    <text evidence="3">In the N-terminal section; belongs to the NADH:flavin oxidoreductase/NADH oxidase family.</text>
</comment>
<dbReference type="InterPro" id="IPR036188">
    <property type="entry name" value="FAD/NAD-bd_sf"/>
</dbReference>
<evidence type="ECO:0000256" key="4">
    <source>
        <dbReference type="ARBA" id="ARBA00022630"/>
    </source>
</evidence>
<dbReference type="PRINTS" id="PR00368">
    <property type="entry name" value="FADPNR"/>
</dbReference>
<evidence type="ECO:0000256" key="7">
    <source>
        <dbReference type="ARBA" id="ARBA00023002"/>
    </source>
</evidence>
<evidence type="ECO:0000313" key="12">
    <source>
        <dbReference type="EMBL" id="MFD1928791.1"/>
    </source>
</evidence>
<dbReference type="InterPro" id="IPR013785">
    <property type="entry name" value="Aldolase_TIM"/>
</dbReference>
<dbReference type="InterPro" id="IPR001155">
    <property type="entry name" value="OxRdtase_FMN_N"/>
</dbReference>
<keyword evidence="5" id="KW-0288">FMN</keyword>
<keyword evidence="6" id="KW-0479">Metal-binding</keyword>
<dbReference type="SUPFAM" id="SSF51395">
    <property type="entry name" value="FMN-linked oxidoreductases"/>
    <property type="match status" value="1"/>
</dbReference>
<name>A0ABW4SI76_9BACL</name>
<evidence type="ECO:0000256" key="5">
    <source>
        <dbReference type="ARBA" id="ARBA00022643"/>
    </source>
</evidence>
<dbReference type="Gene3D" id="3.50.50.60">
    <property type="entry name" value="FAD/NAD(P)-binding domain"/>
    <property type="match status" value="1"/>
</dbReference>
<evidence type="ECO:0000259" key="10">
    <source>
        <dbReference type="Pfam" id="PF00724"/>
    </source>
</evidence>
<sequence length="666" mass="73217">MSTNQTHVMNTKEVKLDKLFSPLKIGEREVKNRIVSSSHAVGFDHGLLTERHLRYHERKAEGGTGLVMTFGSASVYKESSASYGSVSLWDPRNEPFLIDLAKRVQAHGALIMSQATHMGRRGSSIISGRSIQAPSAHPEPVHREISHVLRTEEIQPIIDAFADAAATLERCGWDGMEITAFGGHLIEQFWSPVINDRTDRYGGDFEGRNRFAVEVLQAVRAAVSSRFIISFRMAGDPKEEETGLNQEDMLEIAIKLDELKCIDFFNISGGTGTTYNSQTAFVPGDNFKRGTYNHLTRRMKKHLSVPVLVAGRILDPVQAEEALENEDCDLVAMTRAIIADPDLPKLAQEGKLAEIRPCIACNESCIGRIYSGMPMICTVNPSVELDILDEIGKAKNVHHVVVIGGGPAGMEAARVAANRGHKVLLIEKGDRLGGKVNIASIVDGRPHYAEHVKWLEKELKRLGVEVRLQEEVNMEKLVSMNPDQVIVATGAITSAMPEIGQKGTTSVTDIDVLSGKISIEPNSKVLVYDREGRYRGTSIANHIAGLDVAHVEVATPMWSVSEDLDEIQKAVMYKLMAKLGVKLKPNKNLIVKDDQAVLKDIWSGSEETLVEYDYIVFVGYEQGDNALYEELTSLAPTLNIQLIGDALSPRRLNNAILEGSQAGRVV</sequence>
<keyword evidence="7" id="KW-0560">Oxidoreductase</keyword>
<dbReference type="PANTHER" id="PTHR42917">
    <property type="entry name" value="2,4-DIENOYL-COA REDUCTASE"/>
    <property type="match status" value="1"/>
</dbReference>
<comment type="caution">
    <text evidence="12">The sequence shown here is derived from an EMBL/GenBank/DDBJ whole genome shotgun (WGS) entry which is preliminary data.</text>
</comment>
<organism evidence="12 13">
    <name type="scientific">Sporosarcina siberiensis</name>
    <dbReference type="NCBI Taxonomy" id="1365606"/>
    <lineage>
        <taxon>Bacteria</taxon>
        <taxon>Bacillati</taxon>
        <taxon>Bacillota</taxon>
        <taxon>Bacilli</taxon>
        <taxon>Bacillales</taxon>
        <taxon>Caryophanaceae</taxon>
        <taxon>Sporosarcina</taxon>
    </lineage>
</organism>
<dbReference type="InterPro" id="IPR023753">
    <property type="entry name" value="FAD/NAD-binding_dom"/>
</dbReference>
<dbReference type="RefSeq" id="WP_381538391.1">
    <property type="nucleotide sequence ID" value="NZ_JBHUGI010000032.1"/>
</dbReference>
<dbReference type="Pfam" id="PF07992">
    <property type="entry name" value="Pyr_redox_2"/>
    <property type="match status" value="1"/>
</dbReference>
<dbReference type="InterPro" id="IPR051793">
    <property type="entry name" value="NADH:flavin_oxidoreductase"/>
</dbReference>
<dbReference type="Gene3D" id="3.20.20.70">
    <property type="entry name" value="Aldolase class I"/>
    <property type="match status" value="1"/>
</dbReference>
<evidence type="ECO:0000256" key="3">
    <source>
        <dbReference type="ARBA" id="ARBA00011048"/>
    </source>
</evidence>
<reference evidence="13" key="1">
    <citation type="journal article" date="2019" name="Int. J. Syst. Evol. Microbiol.">
        <title>The Global Catalogue of Microorganisms (GCM) 10K type strain sequencing project: providing services to taxonomists for standard genome sequencing and annotation.</title>
        <authorList>
            <consortium name="The Broad Institute Genomics Platform"/>
            <consortium name="The Broad Institute Genome Sequencing Center for Infectious Disease"/>
            <person name="Wu L."/>
            <person name="Ma J."/>
        </authorList>
    </citation>
    <scope>NUCLEOTIDE SEQUENCE [LARGE SCALE GENOMIC DNA]</scope>
    <source>
        <strain evidence="13">CGMCC 4.7177</strain>
    </source>
</reference>
<evidence type="ECO:0000259" key="11">
    <source>
        <dbReference type="Pfam" id="PF07992"/>
    </source>
</evidence>
<keyword evidence="4" id="KW-0285">Flavoprotein</keyword>
<evidence type="ECO:0000313" key="13">
    <source>
        <dbReference type="Proteomes" id="UP001597218"/>
    </source>
</evidence>
<evidence type="ECO:0000256" key="2">
    <source>
        <dbReference type="ARBA" id="ARBA00001966"/>
    </source>
</evidence>
<proteinExistence type="inferred from homology"/>